<dbReference type="InterPro" id="IPR017972">
    <property type="entry name" value="Cyt_P450_CS"/>
</dbReference>
<dbReference type="PRINTS" id="PR00465">
    <property type="entry name" value="EP450IV"/>
</dbReference>
<dbReference type="InterPro" id="IPR002403">
    <property type="entry name" value="Cyt_P450_E_grp-IV"/>
</dbReference>
<proteinExistence type="inferred from homology"/>
<organism evidence="9 10">
    <name type="scientific">Massariosphaeria phaeospora</name>
    <dbReference type="NCBI Taxonomy" id="100035"/>
    <lineage>
        <taxon>Eukaryota</taxon>
        <taxon>Fungi</taxon>
        <taxon>Dikarya</taxon>
        <taxon>Ascomycota</taxon>
        <taxon>Pezizomycotina</taxon>
        <taxon>Dothideomycetes</taxon>
        <taxon>Pleosporomycetidae</taxon>
        <taxon>Pleosporales</taxon>
        <taxon>Pleosporales incertae sedis</taxon>
        <taxon>Massariosphaeria</taxon>
    </lineage>
</organism>
<dbReference type="PANTHER" id="PTHR24304">
    <property type="entry name" value="CYTOCHROME P450 FAMILY 7"/>
    <property type="match status" value="1"/>
</dbReference>
<dbReference type="InterPro" id="IPR001128">
    <property type="entry name" value="Cyt_P450"/>
</dbReference>
<dbReference type="GO" id="GO:0005506">
    <property type="term" value="F:iron ion binding"/>
    <property type="evidence" value="ECO:0007669"/>
    <property type="project" value="InterPro"/>
</dbReference>
<keyword evidence="7" id="KW-0560">Oxidoreductase</keyword>
<dbReference type="EMBL" id="JAADJZ010000001">
    <property type="protein sequence ID" value="KAF2878580.1"/>
    <property type="molecule type" value="Genomic_DNA"/>
</dbReference>
<dbReference type="Gene3D" id="1.10.630.10">
    <property type="entry name" value="Cytochrome P450"/>
    <property type="match status" value="1"/>
</dbReference>
<dbReference type="Proteomes" id="UP000481861">
    <property type="component" value="Unassembled WGS sequence"/>
</dbReference>
<comment type="similarity">
    <text evidence="2 7">Belongs to the cytochrome P450 family.</text>
</comment>
<evidence type="ECO:0000256" key="2">
    <source>
        <dbReference type="ARBA" id="ARBA00010617"/>
    </source>
</evidence>
<dbReference type="InterPro" id="IPR050529">
    <property type="entry name" value="CYP450_sterol_14alpha_dmase"/>
</dbReference>
<sequence>MAVLAALLLVALVPLTTYVFSLLRYKSKTGGTAPSAPHWIALIAHTAAFVKGDEALARVLRQSAIPGAMVRFHGLGFNFVLLSGADFIRKALSTHNFDWNKVTAPLFAHMFAGPPHVVDAIARDDSGVGRKPYPGSSVPPGRRLLRNQIVFFADAFSRASIDGMVPRFVSSLQAWCEKNTAIGANWVEMDDLYGFVREMLFACGVESFFGPGMLEVNPGLAAAFWAYDDNMPFLAAGMPGWMKPRAARSRTVCHEAMKRWRAHAVEHTDPKVPEDAAWDSAWGLGAIRRRNKLLDEAEGLFDENARAAMDLALLWTLATNVIPASYWYLVEVLAHSGLADRVRRETDKELGPTTTTISSKGVQENAFLPASNLDARKLTANPLLQSIYAETLRLHVATLLIRTVKKAHSLGAWNLPHDESILVSSHVEHFGEQWDHQPDNDSDSSNTHDQQEHHPATQFWPERFLVPSSSSADEDHGDEKPPGVKFKFSLSGRQGQWLPFGLGEHMCPGRHFAKQEMILSASILLALFDVELRAPPPANDFARYGFGTLGPKGKLPFRVRRRVGCGGQ</sequence>
<feature type="region of interest" description="Disordered" evidence="8">
    <location>
        <begin position="432"/>
        <end position="460"/>
    </location>
</feature>
<dbReference type="GO" id="GO:0016705">
    <property type="term" value="F:oxidoreductase activity, acting on paired donors, with incorporation or reduction of molecular oxygen"/>
    <property type="evidence" value="ECO:0007669"/>
    <property type="project" value="InterPro"/>
</dbReference>
<name>A0A7C8MEN3_9PLEO</name>
<dbReference type="PROSITE" id="PS00086">
    <property type="entry name" value="CYTOCHROME_P450"/>
    <property type="match status" value="1"/>
</dbReference>
<dbReference type="GO" id="GO:0020037">
    <property type="term" value="F:heme binding"/>
    <property type="evidence" value="ECO:0007669"/>
    <property type="project" value="InterPro"/>
</dbReference>
<dbReference type="OrthoDB" id="3366823at2759"/>
<comment type="cofactor">
    <cofactor evidence="1 6">
        <name>heme</name>
        <dbReference type="ChEBI" id="CHEBI:30413"/>
    </cofactor>
</comment>
<evidence type="ECO:0000256" key="6">
    <source>
        <dbReference type="PIRSR" id="PIRSR602403-1"/>
    </source>
</evidence>
<comment type="caution">
    <text evidence="9">The sequence shown here is derived from an EMBL/GenBank/DDBJ whole genome shotgun (WGS) entry which is preliminary data.</text>
</comment>
<evidence type="ECO:0000256" key="3">
    <source>
        <dbReference type="ARBA" id="ARBA00022617"/>
    </source>
</evidence>
<dbReference type="Pfam" id="PF00067">
    <property type="entry name" value="p450"/>
    <property type="match status" value="1"/>
</dbReference>
<dbReference type="SUPFAM" id="SSF48264">
    <property type="entry name" value="Cytochrome P450"/>
    <property type="match status" value="1"/>
</dbReference>
<gene>
    <name evidence="9" type="ORF">BDV95DRAFT_557859</name>
</gene>
<keyword evidence="5 6" id="KW-0408">Iron</keyword>
<evidence type="ECO:0000256" key="1">
    <source>
        <dbReference type="ARBA" id="ARBA00001971"/>
    </source>
</evidence>
<dbReference type="GO" id="GO:0008395">
    <property type="term" value="F:steroid hydroxylase activity"/>
    <property type="evidence" value="ECO:0007669"/>
    <property type="project" value="TreeGrafter"/>
</dbReference>
<keyword evidence="4 6" id="KW-0479">Metal-binding</keyword>
<protein>
    <submittedName>
        <fullName evidence="9">Cytochrome P450</fullName>
    </submittedName>
</protein>
<evidence type="ECO:0000313" key="9">
    <source>
        <dbReference type="EMBL" id="KAF2878580.1"/>
    </source>
</evidence>
<evidence type="ECO:0000256" key="4">
    <source>
        <dbReference type="ARBA" id="ARBA00022723"/>
    </source>
</evidence>
<evidence type="ECO:0000256" key="8">
    <source>
        <dbReference type="SAM" id="MobiDB-lite"/>
    </source>
</evidence>
<keyword evidence="3 6" id="KW-0349">Heme</keyword>
<accession>A0A7C8MEN3</accession>
<keyword evidence="10" id="KW-1185">Reference proteome</keyword>
<dbReference type="PANTHER" id="PTHR24304:SF2">
    <property type="entry name" value="24-HYDROXYCHOLESTEROL 7-ALPHA-HYDROXYLASE"/>
    <property type="match status" value="1"/>
</dbReference>
<evidence type="ECO:0000256" key="5">
    <source>
        <dbReference type="ARBA" id="ARBA00023004"/>
    </source>
</evidence>
<evidence type="ECO:0000313" key="10">
    <source>
        <dbReference type="Proteomes" id="UP000481861"/>
    </source>
</evidence>
<evidence type="ECO:0000256" key="7">
    <source>
        <dbReference type="RuleBase" id="RU000461"/>
    </source>
</evidence>
<keyword evidence="7" id="KW-0503">Monooxygenase</keyword>
<dbReference type="AlphaFoldDB" id="A0A7C8MEN3"/>
<reference evidence="9 10" key="1">
    <citation type="submission" date="2020-01" db="EMBL/GenBank/DDBJ databases">
        <authorList>
            <consortium name="DOE Joint Genome Institute"/>
            <person name="Haridas S."/>
            <person name="Albert R."/>
            <person name="Binder M."/>
            <person name="Bloem J."/>
            <person name="Labutti K."/>
            <person name="Salamov A."/>
            <person name="Andreopoulos B."/>
            <person name="Baker S.E."/>
            <person name="Barry K."/>
            <person name="Bills G."/>
            <person name="Bluhm B.H."/>
            <person name="Cannon C."/>
            <person name="Castanera R."/>
            <person name="Culley D.E."/>
            <person name="Daum C."/>
            <person name="Ezra D."/>
            <person name="Gonzalez J.B."/>
            <person name="Henrissat B."/>
            <person name="Kuo A."/>
            <person name="Liang C."/>
            <person name="Lipzen A."/>
            <person name="Lutzoni F."/>
            <person name="Magnuson J."/>
            <person name="Mondo S."/>
            <person name="Nolan M."/>
            <person name="Ohm R."/>
            <person name="Pangilinan J."/>
            <person name="Park H.-J.H."/>
            <person name="Ramirez L."/>
            <person name="Alfaro M."/>
            <person name="Sun H."/>
            <person name="Tritt A."/>
            <person name="Yoshinaga Y."/>
            <person name="Zwiers L.-H.L."/>
            <person name="Turgeon B.G."/>
            <person name="Goodwin S.B."/>
            <person name="Spatafora J.W."/>
            <person name="Crous P.W."/>
            <person name="Grigoriev I.V."/>
        </authorList>
    </citation>
    <scope>NUCLEOTIDE SEQUENCE [LARGE SCALE GENOMIC DNA]</scope>
    <source>
        <strain evidence="9 10">CBS 611.86</strain>
    </source>
</reference>
<feature type="binding site" description="axial binding residue" evidence="6">
    <location>
        <position position="507"/>
    </location>
    <ligand>
        <name>heme</name>
        <dbReference type="ChEBI" id="CHEBI:30413"/>
    </ligand>
    <ligandPart>
        <name>Fe</name>
        <dbReference type="ChEBI" id="CHEBI:18248"/>
    </ligandPart>
</feature>
<dbReference type="InterPro" id="IPR036396">
    <property type="entry name" value="Cyt_P450_sf"/>
</dbReference>